<feature type="region of interest" description="Disordered" evidence="1">
    <location>
        <begin position="1"/>
        <end position="42"/>
    </location>
</feature>
<evidence type="ECO:0000313" key="4">
    <source>
        <dbReference type="Proteomes" id="UP000092445"/>
    </source>
</evidence>
<dbReference type="AlphaFoldDB" id="A0A1A9Z9C5"/>
<evidence type="ECO:0000313" key="3">
    <source>
        <dbReference type="EnsemblMetazoa" id="GPAI007743-PA"/>
    </source>
</evidence>
<protein>
    <submittedName>
        <fullName evidence="3">Uncharacterized protein</fullName>
    </submittedName>
</protein>
<organism evidence="3 4">
    <name type="scientific">Glossina pallidipes</name>
    <name type="common">Tsetse fly</name>
    <dbReference type="NCBI Taxonomy" id="7398"/>
    <lineage>
        <taxon>Eukaryota</taxon>
        <taxon>Metazoa</taxon>
        <taxon>Ecdysozoa</taxon>
        <taxon>Arthropoda</taxon>
        <taxon>Hexapoda</taxon>
        <taxon>Insecta</taxon>
        <taxon>Pterygota</taxon>
        <taxon>Neoptera</taxon>
        <taxon>Endopterygota</taxon>
        <taxon>Diptera</taxon>
        <taxon>Brachycera</taxon>
        <taxon>Muscomorpha</taxon>
        <taxon>Hippoboscoidea</taxon>
        <taxon>Glossinidae</taxon>
        <taxon>Glossina</taxon>
    </lineage>
</organism>
<evidence type="ECO:0000256" key="2">
    <source>
        <dbReference type="SAM" id="Phobius"/>
    </source>
</evidence>
<keyword evidence="2" id="KW-1133">Transmembrane helix</keyword>
<reference evidence="3" key="2">
    <citation type="submission" date="2020-05" db="UniProtKB">
        <authorList>
            <consortium name="EnsemblMetazoa"/>
        </authorList>
    </citation>
    <scope>IDENTIFICATION</scope>
    <source>
        <strain evidence="3">IAEA</strain>
    </source>
</reference>
<reference evidence="4" key="1">
    <citation type="submission" date="2014-03" db="EMBL/GenBank/DDBJ databases">
        <authorList>
            <person name="Aksoy S."/>
            <person name="Warren W."/>
            <person name="Wilson R.K."/>
        </authorList>
    </citation>
    <scope>NUCLEOTIDE SEQUENCE [LARGE SCALE GENOMIC DNA]</scope>
    <source>
        <strain evidence="4">IAEA</strain>
    </source>
</reference>
<feature type="compositionally biased region" description="Basic residues" evidence="1">
    <location>
        <begin position="30"/>
        <end position="39"/>
    </location>
</feature>
<keyword evidence="2" id="KW-0812">Transmembrane</keyword>
<keyword evidence="2" id="KW-0472">Membrane</keyword>
<sequence>MSKIYSTHPVLASEQLQRTERGANSLAHSQPHHQHRRHNSISGRVCNKSLAKTASITDLISSSAQQQDAVTLSEQHGIEVRNLDEVDAEETRRRRLPVASRLRNNTKDCIDSRNTTLASVDEDDHLQHRFSRTSHATQKAVDNPFSGSVGDVSCISDLSSALTSPSASTVSSPLSTPTRITSHFHQARTQQVVVQSCCQTSNTLAANTSKTLNSSSVTSTTTVLNTSTAKQPLEQQQHLHEIHHQLQHQSQTNTNALTPTPLPLPSLTNGSKNLKKFDPRLGPSPYRQLLPIALCILLFATVFSILIVYMDTTVFNTSMISLPMGEGWLLAAFNREHDEESYRLLTEQDKESKFSFELILLAICINPSDYLLKT</sequence>
<feature type="transmembrane region" description="Helical" evidence="2">
    <location>
        <begin position="289"/>
        <end position="309"/>
    </location>
</feature>
<accession>A0A1A9Z9C5</accession>
<dbReference type="EnsemblMetazoa" id="GPAI007743-RA">
    <property type="protein sequence ID" value="GPAI007743-PA"/>
    <property type="gene ID" value="GPAI007743"/>
</dbReference>
<dbReference type="Proteomes" id="UP000092445">
    <property type="component" value="Unassembled WGS sequence"/>
</dbReference>
<name>A0A1A9Z9C5_GLOPL</name>
<keyword evidence="4" id="KW-1185">Reference proteome</keyword>
<dbReference type="VEuPathDB" id="VectorBase:GPAI007743"/>
<proteinExistence type="predicted"/>
<evidence type="ECO:0000256" key="1">
    <source>
        <dbReference type="SAM" id="MobiDB-lite"/>
    </source>
</evidence>